<proteinExistence type="predicted"/>
<sequence>MNDRISTAAAAAIVQVALPLADRRIDASQKPYAGSPELIPHEASRRWGFTHFGVFVPRLPDPHRYLNTMTLIGATGTELFDNDGFVVEPDARRTTTVLSSTAHGDQYHYQRYDARRDCDLAADGSKLAWGQDLEIEVALPKVAVRGRYSTFSVDLNLEVTDNVAYFTKSPVYDHLSLLAPYTGTITDDAGATSVEGLGTFEYCRAMTPQNFSASPLPPRLKLPSDYFTYQILQLDDVTQVLLTEVQARGQSACLMAHLRTAYGDRQVFDDIEFEVIEWGRDQVDPWGRGMPVPQRLRWLVRDSQGHEVLVIDGEVDAPWRFGHGRGYVGAYHYTGTFRAASIADTGYIEWIDLRRKQSRS</sequence>
<accession>A0ABR5IBJ2</accession>
<protein>
    <submittedName>
        <fullName evidence="1">Uncharacterized protein</fullName>
    </submittedName>
</protein>
<dbReference type="EMBL" id="LDTZ01000017">
    <property type="protein sequence ID" value="KNA91030.1"/>
    <property type="molecule type" value="Genomic_DNA"/>
</dbReference>
<evidence type="ECO:0000313" key="1">
    <source>
        <dbReference type="EMBL" id="KNA91030.1"/>
    </source>
</evidence>
<dbReference type="Proteomes" id="UP000037247">
    <property type="component" value="Unassembled WGS sequence"/>
</dbReference>
<organism evidence="1 2">
    <name type="scientific">Gordonia jacobaea</name>
    <dbReference type="NCBI Taxonomy" id="122202"/>
    <lineage>
        <taxon>Bacteria</taxon>
        <taxon>Bacillati</taxon>
        <taxon>Actinomycetota</taxon>
        <taxon>Actinomycetes</taxon>
        <taxon>Mycobacteriales</taxon>
        <taxon>Gordoniaceae</taxon>
        <taxon>Gordonia</taxon>
    </lineage>
</organism>
<dbReference type="RefSeq" id="WP_049699204.1">
    <property type="nucleotide sequence ID" value="NZ_JAQDQF010000008.1"/>
</dbReference>
<dbReference type="Pfam" id="PF20375">
    <property type="entry name" value="DUF6670"/>
    <property type="match status" value="1"/>
</dbReference>
<comment type="caution">
    <text evidence="1">The sequence shown here is derived from an EMBL/GenBank/DDBJ whole genome shotgun (WGS) entry which is preliminary data.</text>
</comment>
<reference evidence="1 2" key="1">
    <citation type="submission" date="2015-05" db="EMBL/GenBank/DDBJ databases">
        <title>Draft genome sequence of the bacterium Gordonia jacobaea a new member of the Gordonia genus.</title>
        <authorList>
            <person name="Jimenez-Galisteo G."/>
            <person name="Dominguez A."/>
            <person name="Munoz E."/>
            <person name="Vinas M."/>
        </authorList>
    </citation>
    <scope>NUCLEOTIDE SEQUENCE [LARGE SCALE GENOMIC DNA]</scope>
    <source>
        <strain evidence="2">mv1</strain>
    </source>
</reference>
<name>A0ABR5IBJ2_9ACTN</name>
<evidence type="ECO:0000313" key="2">
    <source>
        <dbReference type="Proteomes" id="UP000037247"/>
    </source>
</evidence>
<dbReference type="SUPFAM" id="SSF159245">
    <property type="entry name" value="AttH-like"/>
    <property type="match status" value="1"/>
</dbReference>
<dbReference type="InterPro" id="IPR046611">
    <property type="entry name" value="DUF6670"/>
</dbReference>
<gene>
    <name evidence="1" type="ORF">ABW18_12035</name>
</gene>
<keyword evidence="2" id="KW-1185">Reference proteome</keyword>